<dbReference type="EMBL" id="DACUGV010000008">
    <property type="protein sequence ID" value="HAT7594547.1"/>
    <property type="molecule type" value="Genomic_DNA"/>
</dbReference>
<feature type="transmembrane region" description="Helical" evidence="4">
    <location>
        <begin position="19"/>
        <end position="37"/>
    </location>
</feature>
<evidence type="ECO:0000313" key="7">
    <source>
        <dbReference type="Proteomes" id="UP000867745"/>
    </source>
</evidence>
<evidence type="ECO:0000256" key="3">
    <source>
        <dbReference type="PROSITE-ProRule" id="PRU00339"/>
    </source>
</evidence>
<evidence type="ECO:0000256" key="2">
    <source>
        <dbReference type="ARBA" id="ARBA00022803"/>
    </source>
</evidence>
<name>A0AA37ZGD0_9ENTR</name>
<keyword evidence="2 3" id="KW-0802">TPR repeat</keyword>
<dbReference type="GO" id="GO:0016829">
    <property type="term" value="F:lyase activity"/>
    <property type="evidence" value="ECO:0007669"/>
    <property type="project" value="UniProtKB-KW"/>
</dbReference>
<reference evidence="6" key="1">
    <citation type="journal article" date="2018" name="Genome Biol.">
        <title>SKESA: strategic k-mer extension for scrupulous assemblies.</title>
        <authorList>
            <person name="Souvorov A."/>
            <person name="Agarwala R."/>
            <person name="Lipman D.J."/>
        </authorList>
    </citation>
    <scope>NUCLEOTIDE SEQUENCE</scope>
    <source>
        <strain evidence="6">RS189</strain>
    </source>
</reference>
<dbReference type="InterPro" id="IPR056413">
    <property type="entry name" value="TPR_CcmH_CycH"/>
</dbReference>
<dbReference type="Gene3D" id="1.25.40.10">
    <property type="entry name" value="Tetratricopeptide repeat domain"/>
    <property type="match status" value="1"/>
</dbReference>
<keyword evidence="4" id="KW-0472">Membrane</keyword>
<accession>A0AA37ZGD0</accession>
<evidence type="ECO:0000256" key="1">
    <source>
        <dbReference type="ARBA" id="ARBA00022737"/>
    </source>
</evidence>
<feature type="domain" description="Cytochrome c-type biogenesis protein H TPR" evidence="5">
    <location>
        <begin position="40"/>
        <end position="181"/>
    </location>
</feature>
<dbReference type="PANTHER" id="PTHR47870:SF4">
    <property type="entry name" value="CYTOCHROME C-TYPE BIOGENESIS PROTEIN CYCH"/>
    <property type="match status" value="1"/>
</dbReference>
<evidence type="ECO:0000259" key="5">
    <source>
        <dbReference type="Pfam" id="PF23914"/>
    </source>
</evidence>
<dbReference type="PANTHER" id="PTHR47870">
    <property type="entry name" value="CYTOCHROME C-TYPE BIOGENESIS PROTEIN CCMH"/>
    <property type="match status" value="1"/>
</dbReference>
<dbReference type="SUPFAM" id="SSF48452">
    <property type="entry name" value="TPR-like"/>
    <property type="match status" value="1"/>
</dbReference>
<dbReference type="InterPro" id="IPR019734">
    <property type="entry name" value="TPR_rpt"/>
</dbReference>
<organism evidence="6 7">
    <name type="scientific">Citrobacter werkmanii</name>
    <dbReference type="NCBI Taxonomy" id="67827"/>
    <lineage>
        <taxon>Bacteria</taxon>
        <taxon>Pseudomonadati</taxon>
        <taxon>Pseudomonadota</taxon>
        <taxon>Gammaproteobacteria</taxon>
        <taxon>Enterobacterales</taxon>
        <taxon>Enterobacteriaceae</taxon>
        <taxon>Citrobacter</taxon>
        <taxon>Citrobacter freundii complex</taxon>
    </lineage>
</organism>
<comment type="caution">
    <text evidence="6">The sequence shown here is derived from an EMBL/GenBank/DDBJ whole genome shotgun (WGS) entry which is preliminary data.</text>
</comment>
<evidence type="ECO:0000256" key="4">
    <source>
        <dbReference type="SAM" id="Phobius"/>
    </source>
</evidence>
<dbReference type="InterPro" id="IPR011990">
    <property type="entry name" value="TPR-like_helical_dom_sf"/>
</dbReference>
<dbReference type="InterPro" id="IPR051263">
    <property type="entry name" value="C-type_cytochrome_biogenesis"/>
</dbReference>
<dbReference type="Proteomes" id="UP000867745">
    <property type="component" value="Unassembled WGS sequence"/>
</dbReference>
<reference evidence="6" key="2">
    <citation type="submission" date="2020-11" db="EMBL/GenBank/DDBJ databases">
        <authorList>
            <consortium name="NCBI Pathogen Detection Project"/>
        </authorList>
    </citation>
    <scope>NUCLEOTIDE SEQUENCE</scope>
    <source>
        <strain evidence="6">RS189</strain>
    </source>
</reference>
<protein>
    <submittedName>
        <fullName evidence="6">Heme lyase NrfEFG subunit NrfG</fullName>
    </submittedName>
</protein>
<feature type="repeat" description="TPR" evidence="3">
    <location>
        <begin position="81"/>
        <end position="114"/>
    </location>
</feature>
<keyword evidence="1" id="KW-0677">Repeat</keyword>
<dbReference type="AlphaFoldDB" id="A0AA37ZGD0"/>
<dbReference type="NCBIfam" id="NF007692">
    <property type="entry name" value="PRK10370.1"/>
    <property type="match status" value="1"/>
</dbReference>
<keyword evidence="4" id="KW-1133">Transmembrane helix</keyword>
<sequence>MSQAEHSTAPLRPMPVKRLAVAVGLMVVACIGGYLLTPKWQAARQEQARLADPLHAFSDENIQEKRLLSLQSQIRANPQDAVKWAQLGEYYLWQNAYHNALLAYEQALRVGGENAEIYSAMATVLYYQAGQHMTPPTREMIDKALALDPAEVTALMLLASDAFMQADYAQAISVWQKVMDLNSPRVNRAQLIDSINMAKLLQNRQK</sequence>
<dbReference type="PROSITE" id="PS50005">
    <property type="entry name" value="TPR"/>
    <property type="match status" value="1"/>
</dbReference>
<dbReference type="Pfam" id="PF23914">
    <property type="entry name" value="TPR_CcmH_CycH"/>
    <property type="match status" value="1"/>
</dbReference>
<proteinExistence type="predicted"/>
<keyword evidence="4" id="KW-0812">Transmembrane</keyword>
<dbReference type="SMART" id="SM00028">
    <property type="entry name" value="TPR"/>
    <property type="match status" value="2"/>
</dbReference>
<dbReference type="RefSeq" id="WP_042312961.1">
    <property type="nucleotide sequence ID" value="NZ_CP084372.1"/>
</dbReference>
<dbReference type="GO" id="GO:0005886">
    <property type="term" value="C:plasma membrane"/>
    <property type="evidence" value="ECO:0007669"/>
    <property type="project" value="TreeGrafter"/>
</dbReference>
<evidence type="ECO:0000313" key="6">
    <source>
        <dbReference type="EMBL" id="HAT7594547.1"/>
    </source>
</evidence>
<keyword evidence="6" id="KW-0456">Lyase</keyword>
<gene>
    <name evidence="6" type="primary">nrfG</name>
    <name evidence="6" type="ORF">JAW44_004349</name>
</gene>